<dbReference type="EMBL" id="WJNH01000011">
    <property type="protein sequence ID" value="MRG87653.1"/>
    <property type="molecule type" value="Genomic_DNA"/>
</dbReference>
<dbReference type="Proteomes" id="UP000480185">
    <property type="component" value="Unassembled WGS sequence"/>
</dbReference>
<comment type="subcellular location">
    <subcellularLocation>
        <location evidence="1 6">Cell membrane</location>
        <topology evidence="1 6">Multi-pass membrane protein</topology>
    </subcellularLocation>
</comment>
<accession>A0A6G1X9G6</accession>
<sequence length="202" mass="23241">MEQLGTWVLSIVESSGMFAPMLFIGFHLLRPFFFMPVAFICISGGILFGMVSGTIYSVIGITLSSIFFYRLFVSMPKTFKRLVRLKGKIIKDRQMSKGQMVLLRLMPFIHFHLISLCMIEISKSYKEYLKLSFLSNVPLAFVYTSFGQWISSLSPMIMMTIVIALLPGLYLLRQKEIVVRWEDFFRKDHRVPQGSPSINKVS</sequence>
<dbReference type="PANTHER" id="PTHR12677">
    <property type="entry name" value="GOLGI APPARATUS MEMBRANE PROTEIN TVP38-RELATED"/>
    <property type="match status" value="1"/>
</dbReference>
<dbReference type="RefSeq" id="WP_153729546.1">
    <property type="nucleotide sequence ID" value="NZ_WJNH01000011.1"/>
</dbReference>
<dbReference type="InterPro" id="IPR032816">
    <property type="entry name" value="VTT_dom"/>
</dbReference>
<comment type="caution">
    <text evidence="8">The sequence shown here is derived from an EMBL/GenBank/DDBJ whole genome shotgun (WGS) entry which is preliminary data.</text>
</comment>
<evidence type="ECO:0000256" key="1">
    <source>
        <dbReference type="ARBA" id="ARBA00004651"/>
    </source>
</evidence>
<feature type="transmembrane region" description="Helical" evidence="6">
    <location>
        <begin position="55"/>
        <end position="72"/>
    </location>
</feature>
<dbReference type="OrthoDB" id="2451090at2"/>
<dbReference type="Pfam" id="PF09335">
    <property type="entry name" value="VTT_dom"/>
    <property type="match status" value="1"/>
</dbReference>
<feature type="transmembrane region" description="Helical" evidence="6">
    <location>
        <begin position="6"/>
        <end position="25"/>
    </location>
</feature>
<keyword evidence="5 6" id="KW-0472">Membrane</keyword>
<dbReference type="PANTHER" id="PTHR12677:SF59">
    <property type="entry name" value="GOLGI APPARATUS MEMBRANE PROTEIN TVP38-RELATED"/>
    <property type="match status" value="1"/>
</dbReference>
<feature type="domain" description="VTT" evidence="7">
    <location>
        <begin position="36"/>
        <end position="148"/>
    </location>
</feature>
<evidence type="ECO:0000313" key="8">
    <source>
        <dbReference type="EMBL" id="MRG87653.1"/>
    </source>
</evidence>
<dbReference type="GO" id="GO:0005886">
    <property type="term" value="C:plasma membrane"/>
    <property type="evidence" value="ECO:0007669"/>
    <property type="project" value="UniProtKB-SubCell"/>
</dbReference>
<comment type="similarity">
    <text evidence="6">Belongs to the TVP38/TMEM64 family.</text>
</comment>
<evidence type="ECO:0000259" key="7">
    <source>
        <dbReference type="Pfam" id="PF09335"/>
    </source>
</evidence>
<organism evidence="8 9">
    <name type="scientific">Salinibacillus xinjiangensis</name>
    <dbReference type="NCBI Taxonomy" id="1229268"/>
    <lineage>
        <taxon>Bacteria</taxon>
        <taxon>Bacillati</taxon>
        <taxon>Bacillota</taxon>
        <taxon>Bacilli</taxon>
        <taxon>Bacillales</taxon>
        <taxon>Bacillaceae</taxon>
        <taxon>Salinibacillus</taxon>
    </lineage>
</organism>
<protein>
    <recommendedName>
        <fullName evidence="6">TVP38/TMEM64 family membrane protein</fullName>
    </recommendedName>
</protein>
<comment type="caution">
    <text evidence="6">Lacks conserved residue(s) required for the propagation of feature annotation.</text>
</comment>
<keyword evidence="2 6" id="KW-1003">Cell membrane</keyword>
<reference evidence="8 9" key="1">
    <citation type="submission" date="2019-11" db="EMBL/GenBank/DDBJ databases">
        <authorList>
            <person name="Li J."/>
        </authorList>
    </citation>
    <scope>NUCLEOTIDE SEQUENCE [LARGE SCALE GENOMIC DNA]</scope>
    <source>
        <strain evidence="8 9">J4</strain>
    </source>
</reference>
<evidence type="ECO:0000313" key="9">
    <source>
        <dbReference type="Proteomes" id="UP000480185"/>
    </source>
</evidence>
<evidence type="ECO:0000256" key="3">
    <source>
        <dbReference type="ARBA" id="ARBA00022692"/>
    </source>
</evidence>
<dbReference type="AlphaFoldDB" id="A0A6G1X9G6"/>
<keyword evidence="4 6" id="KW-1133">Transmembrane helix</keyword>
<gene>
    <name evidence="8" type="ORF">GH754_15310</name>
</gene>
<name>A0A6G1X9G6_9BACI</name>
<dbReference type="InterPro" id="IPR015414">
    <property type="entry name" value="TMEM64"/>
</dbReference>
<keyword evidence="9" id="KW-1185">Reference proteome</keyword>
<feature type="transmembrane region" description="Helical" evidence="6">
    <location>
        <begin position="149"/>
        <end position="172"/>
    </location>
</feature>
<evidence type="ECO:0000256" key="4">
    <source>
        <dbReference type="ARBA" id="ARBA00022989"/>
    </source>
</evidence>
<proteinExistence type="inferred from homology"/>
<feature type="transmembrane region" description="Helical" evidence="6">
    <location>
        <begin position="101"/>
        <end position="121"/>
    </location>
</feature>
<evidence type="ECO:0000256" key="2">
    <source>
        <dbReference type="ARBA" id="ARBA00022475"/>
    </source>
</evidence>
<evidence type="ECO:0000256" key="6">
    <source>
        <dbReference type="RuleBase" id="RU366058"/>
    </source>
</evidence>
<evidence type="ECO:0000256" key="5">
    <source>
        <dbReference type="ARBA" id="ARBA00023136"/>
    </source>
</evidence>
<keyword evidence="3 6" id="KW-0812">Transmembrane</keyword>